<dbReference type="PANTHER" id="PTHR22550:SF9">
    <property type="entry name" value="STAGE V SPORULATION PROTEIN AF"/>
    <property type="match status" value="1"/>
</dbReference>
<feature type="transmembrane region" description="Helical" evidence="5">
    <location>
        <begin position="300"/>
        <end position="319"/>
    </location>
</feature>
<dbReference type="PANTHER" id="PTHR22550">
    <property type="entry name" value="SPORE GERMINATION PROTEIN"/>
    <property type="match status" value="1"/>
</dbReference>
<dbReference type="AlphaFoldDB" id="A0A1G9LRH0"/>
<dbReference type="Pfam" id="PF03323">
    <property type="entry name" value="GerA"/>
    <property type="match status" value="1"/>
</dbReference>
<evidence type="ECO:0000313" key="7">
    <source>
        <dbReference type="Proteomes" id="UP000182347"/>
    </source>
</evidence>
<name>A0A1G9LRH0_9BACI</name>
<evidence type="ECO:0000256" key="4">
    <source>
        <dbReference type="PIRNR" id="PIRNR005690"/>
    </source>
</evidence>
<dbReference type="GO" id="GO:0005886">
    <property type="term" value="C:plasma membrane"/>
    <property type="evidence" value="ECO:0007669"/>
    <property type="project" value="UniProtKB-SubCell"/>
</dbReference>
<evidence type="ECO:0000256" key="1">
    <source>
        <dbReference type="ARBA" id="ARBA00004141"/>
    </source>
</evidence>
<organism evidence="6 7">
    <name type="scientific">Sediminibacillus halophilus</name>
    <dbReference type="NCBI Taxonomy" id="482461"/>
    <lineage>
        <taxon>Bacteria</taxon>
        <taxon>Bacillati</taxon>
        <taxon>Bacillota</taxon>
        <taxon>Bacilli</taxon>
        <taxon>Bacillales</taxon>
        <taxon>Bacillaceae</taxon>
        <taxon>Sediminibacillus</taxon>
    </lineage>
</organism>
<keyword evidence="5" id="KW-0812">Transmembrane</keyword>
<feature type="transmembrane region" description="Helical" evidence="5">
    <location>
        <begin position="423"/>
        <end position="446"/>
    </location>
</feature>
<evidence type="ECO:0000256" key="2">
    <source>
        <dbReference type="ARBA" id="ARBA00005278"/>
    </source>
</evidence>
<dbReference type="OrthoDB" id="9772630at2"/>
<dbReference type="EMBL" id="FNHF01000001">
    <property type="protein sequence ID" value="SDL64652.1"/>
    <property type="molecule type" value="Genomic_DNA"/>
</dbReference>
<evidence type="ECO:0000256" key="3">
    <source>
        <dbReference type="ARBA" id="ARBA00023136"/>
    </source>
</evidence>
<dbReference type="STRING" id="482461.SAMN05216244_0263"/>
<dbReference type="Proteomes" id="UP000182347">
    <property type="component" value="Unassembled WGS sequence"/>
</dbReference>
<dbReference type="InterPro" id="IPR050768">
    <property type="entry name" value="UPF0353/GerABKA_families"/>
</dbReference>
<gene>
    <name evidence="6" type="ORF">SAMN05216244_0263</name>
</gene>
<dbReference type="InterPro" id="IPR004995">
    <property type="entry name" value="Spore_Ger"/>
</dbReference>
<feature type="transmembrane region" description="Helical" evidence="5">
    <location>
        <begin position="394"/>
        <end position="411"/>
    </location>
</feature>
<reference evidence="7" key="1">
    <citation type="submission" date="2016-10" db="EMBL/GenBank/DDBJ databases">
        <authorList>
            <person name="Varghese N."/>
            <person name="Submissions S."/>
        </authorList>
    </citation>
    <scope>NUCLEOTIDE SEQUENCE [LARGE SCALE GENOMIC DNA]</scope>
    <source>
        <strain evidence="7">CGMCC 1.6199</strain>
    </source>
</reference>
<dbReference type="PIRSF" id="PIRSF005690">
    <property type="entry name" value="GerBA"/>
    <property type="match status" value="1"/>
</dbReference>
<keyword evidence="3 4" id="KW-0472">Membrane</keyword>
<comment type="similarity">
    <text evidence="2 4">Belongs to the GerABKA family.</text>
</comment>
<evidence type="ECO:0000256" key="5">
    <source>
        <dbReference type="SAM" id="Phobius"/>
    </source>
</evidence>
<protein>
    <submittedName>
        <fullName evidence="6">Stage V sporulation protein AF</fullName>
    </submittedName>
</protein>
<keyword evidence="7" id="KW-1185">Reference proteome</keyword>
<comment type="subcellular location">
    <subcellularLocation>
        <location evidence="4">Cell membrane</location>
    </subcellularLocation>
    <subcellularLocation>
        <location evidence="1">Membrane</location>
        <topology evidence="1">Multi-pass membrane protein</topology>
    </subcellularLocation>
</comment>
<feature type="transmembrane region" description="Helical" evidence="5">
    <location>
        <begin position="369"/>
        <end position="388"/>
    </location>
</feature>
<dbReference type="GO" id="GO:0009847">
    <property type="term" value="P:spore germination"/>
    <property type="evidence" value="ECO:0007669"/>
    <property type="project" value="UniProtKB-UniRule"/>
</dbReference>
<dbReference type="RefSeq" id="WP_074597076.1">
    <property type="nucleotide sequence ID" value="NZ_FNHF01000001.1"/>
</dbReference>
<proteinExistence type="inferred from homology"/>
<sequence length="501" mass="56439">MNKQKQAKKKPTISSDLKDNQRFMEEKVGVGTSFDVGFRQLTILKKEIQLYYLTGLCETPTIVELLKKLTDINETYPASAGRNKHKLTEIIGSHLVHQQVTKVSTMDEAVDQMLSGLIVIFMEDESEAFIVDVRTYPGRSPEEPDTEKVVRGSRDGFTENIIENTALTRRRIRDERLRHEMIKVGERSKTDICISYLQDVADHGLVKLIKDELKHIEIDGLSMADKTIEEFLVKQGFNPFPLVRYTERPDVASTHLLEGHVLIMVDTSPSMIITPTTYFHHVQHAEEYRQSPAIGTFVRWVRFLGIFSSVFLLPFWLILVMEPDHLPAILQFIGPNEEGNVPVVLQLIIADIGIEFLRMAAIHTPTPLSTAMGLIAAVLIGQIAIDVGLFSAEVILYVSICAIGSFATPSYELSIANKLSRMLLIIITSIFGVKGMVIGFTIYILALSLTKSLNTPYLWPFIPFNAKALQQIIFRVSVPLTKDRPSIVHPRNNYKQPTGKH</sequence>
<accession>A0A1G9LRH0</accession>
<keyword evidence="5" id="KW-1133">Transmembrane helix</keyword>
<evidence type="ECO:0000313" key="6">
    <source>
        <dbReference type="EMBL" id="SDL64652.1"/>
    </source>
</evidence>